<evidence type="ECO:0000256" key="10">
    <source>
        <dbReference type="ARBA" id="ARBA00023277"/>
    </source>
</evidence>
<keyword evidence="9" id="KW-0460">Magnesium</keyword>
<evidence type="ECO:0000256" key="11">
    <source>
        <dbReference type="SAM" id="MobiDB-lite"/>
    </source>
</evidence>
<dbReference type="SUPFAM" id="SSF49452">
    <property type="entry name" value="Starch-binding domain-like"/>
    <property type="match status" value="1"/>
</dbReference>
<evidence type="ECO:0000256" key="9">
    <source>
        <dbReference type="ARBA" id="ARBA00022842"/>
    </source>
</evidence>
<dbReference type="GO" id="GO:0009507">
    <property type="term" value="C:chloroplast"/>
    <property type="evidence" value="ECO:0007669"/>
    <property type="project" value="EnsemblPlants"/>
</dbReference>
<dbReference type="Proteomes" id="UP000265515">
    <property type="component" value="Unassembled WGS sequence"/>
</dbReference>
<dbReference type="GO" id="GO:0005524">
    <property type="term" value="F:ATP binding"/>
    <property type="evidence" value="ECO:0007669"/>
    <property type="project" value="UniProtKB-KW"/>
</dbReference>
<dbReference type="GO" id="GO:0051752">
    <property type="term" value="F:phosphoglucan, water dikinase activity"/>
    <property type="evidence" value="ECO:0007669"/>
    <property type="project" value="EnsemblPlants"/>
</dbReference>
<dbReference type="SMART" id="SM01065">
    <property type="entry name" value="CBM_2"/>
    <property type="match status" value="1"/>
</dbReference>
<dbReference type="InterPro" id="IPR013783">
    <property type="entry name" value="Ig-like_fold"/>
</dbReference>
<dbReference type="OrthoDB" id="6123450at2759"/>
<comment type="subunit">
    <text evidence="3">Homodimer.</text>
</comment>
<dbReference type="Pfam" id="PF01326">
    <property type="entry name" value="PPDK_N"/>
    <property type="match status" value="1"/>
</dbReference>
<dbReference type="GO" id="GO:2001070">
    <property type="term" value="F:starch binding"/>
    <property type="evidence" value="ECO:0007669"/>
    <property type="project" value="InterPro"/>
</dbReference>
<dbReference type="InterPro" id="IPR013784">
    <property type="entry name" value="Carb-bd-like_fold"/>
</dbReference>
<comment type="caution">
    <text evidence="13">The sequence shown here is derived from an EMBL/GenBank/DDBJ whole genome shotgun (WGS) entry which is preliminary data.</text>
</comment>
<feature type="domain" description="CBM20" evidence="12">
    <location>
        <begin position="233"/>
        <end position="340"/>
    </location>
</feature>
<comment type="cofactor">
    <cofactor evidence="1">
        <name>Mg(2+)</name>
        <dbReference type="ChEBI" id="CHEBI:18420"/>
    </cofactor>
</comment>
<organism evidence="13 14">
    <name type="scientific">Chara braunii</name>
    <name type="common">Braun's stonewort</name>
    <dbReference type="NCBI Taxonomy" id="69332"/>
    <lineage>
        <taxon>Eukaryota</taxon>
        <taxon>Viridiplantae</taxon>
        <taxon>Streptophyta</taxon>
        <taxon>Charophyceae</taxon>
        <taxon>Charales</taxon>
        <taxon>Characeae</taxon>
        <taxon>Chara</taxon>
    </lineage>
</organism>
<dbReference type="InterPro" id="IPR054481">
    <property type="entry name" value="GWD1_pHisD"/>
</dbReference>
<dbReference type="PANTHER" id="PTHR47453">
    <property type="entry name" value="PHOSPHOGLUCAN, WATER DIKINASE, CHLOROPLASTIC"/>
    <property type="match status" value="1"/>
</dbReference>
<dbReference type="Gene3D" id="3.30.470.20">
    <property type="entry name" value="ATP-grasp fold, B domain"/>
    <property type="match status" value="1"/>
</dbReference>
<gene>
    <name evidence="13" type="ORF">CBR_g30239</name>
</gene>
<evidence type="ECO:0000256" key="7">
    <source>
        <dbReference type="ARBA" id="ARBA00022777"/>
    </source>
</evidence>
<evidence type="ECO:0000256" key="6">
    <source>
        <dbReference type="ARBA" id="ARBA00022741"/>
    </source>
</evidence>
<evidence type="ECO:0000313" key="14">
    <source>
        <dbReference type="Proteomes" id="UP000265515"/>
    </source>
</evidence>
<keyword evidence="14" id="KW-1185">Reference proteome</keyword>
<dbReference type="Gramene" id="GBG79978">
    <property type="protein sequence ID" value="GBG79978"/>
    <property type="gene ID" value="CBR_g30239"/>
</dbReference>
<reference evidence="13 14" key="1">
    <citation type="journal article" date="2018" name="Cell">
        <title>The Chara Genome: Secondary Complexity and Implications for Plant Terrestrialization.</title>
        <authorList>
            <person name="Nishiyama T."/>
            <person name="Sakayama H."/>
            <person name="Vries J.D."/>
            <person name="Buschmann H."/>
            <person name="Saint-Marcoux D."/>
            <person name="Ullrich K.K."/>
            <person name="Haas F.B."/>
            <person name="Vanderstraeten L."/>
            <person name="Becker D."/>
            <person name="Lang D."/>
            <person name="Vosolsobe S."/>
            <person name="Rombauts S."/>
            <person name="Wilhelmsson P.K.I."/>
            <person name="Janitza P."/>
            <person name="Kern R."/>
            <person name="Heyl A."/>
            <person name="Rumpler F."/>
            <person name="Villalobos L.I.A.C."/>
            <person name="Clay J.M."/>
            <person name="Skokan R."/>
            <person name="Toyoda A."/>
            <person name="Suzuki Y."/>
            <person name="Kagoshima H."/>
            <person name="Schijlen E."/>
            <person name="Tajeshwar N."/>
            <person name="Catarino B."/>
            <person name="Hetherington A.J."/>
            <person name="Saltykova A."/>
            <person name="Bonnot C."/>
            <person name="Breuninger H."/>
            <person name="Symeonidi A."/>
            <person name="Radhakrishnan G.V."/>
            <person name="Van Nieuwerburgh F."/>
            <person name="Deforce D."/>
            <person name="Chang C."/>
            <person name="Karol K.G."/>
            <person name="Hedrich R."/>
            <person name="Ulvskov P."/>
            <person name="Glockner G."/>
            <person name="Delwiche C.F."/>
            <person name="Petrasek J."/>
            <person name="Van de Peer Y."/>
            <person name="Friml J."/>
            <person name="Beilby M."/>
            <person name="Dolan L."/>
            <person name="Kohara Y."/>
            <person name="Sugano S."/>
            <person name="Fujiyama A."/>
            <person name="Delaux P.-M."/>
            <person name="Quint M."/>
            <person name="TheiBen G."/>
            <person name="Hagemann M."/>
            <person name="Harholt J."/>
            <person name="Dunand C."/>
            <person name="Zachgo S."/>
            <person name="Langdale J."/>
            <person name="Maumus F."/>
            <person name="Straeten D.V.D."/>
            <person name="Gould S.B."/>
            <person name="Rensing S.A."/>
        </authorList>
    </citation>
    <scope>NUCLEOTIDE SEQUENCE [LARGE SCALE GENOMIC DNA]</scope>
    <source>
        <strain evidence="13 14">S276</strain>
    </source>
</reference>
<feature type="compositionally biased region" description="Basic and acidic residues" evidence="11">
    <location>
        <begin position="351"/>
        <end position="360"/>
    </location>
</feature>
<evidence type="ECO:0000256" key="4">
    <source>
        <dbReference type="ARBA" id="ARBA00022679"/>
    </source>
</evidence>
<evidence type="ECO:0000256" key="1">
    <source>
        <dbReference type="ARBA" id="ARBA00001946"/>
    </source>
</evidence>
<protein>
    <recommendedName>
        <fullName evidence="12">CBM20 domain-containing protein</fullName>
    </recommendedName>
</protein>
<keyword evidence="8" id="KW-0067">ATP-binding</keyword>
<dbReference type="PROSITE" id="PS51166">
    <property type="entry name" value="CBM20"/>
    <property type="match status" value="1"/>
</dbReference>
<dbReference type="OMA" id="VPMNWTE"/>
<dbReference type="GO" id="GO:0019200">
    <property type="term" value="F:carbohydrate kinase activity"/>
    <property type="evidence" value="ECO:0007669"/>
    <property type="project" value="EnsemblPlants"/>
</dbReference>
<dbReference type="Gene3D" id="3.30.1490.20">
    <property type="entry name" value="ATP-grasp fold, A domain"/>
    <property type="match status" value="1"/>
</dbReference>
<dbReference type="SUPFAM" id="SSF56059">
    <property type="entry name" value="Glutathione synthetase ATP-binding domain-like"/>
    <property type="match status" value="1"/>
</dbReference>
<dbReference type="GO" id="GO:0046872">
    <property type="term" value="F:metal ion binding"/>
    <property type="evidence" value="ECO:0007669"/>
    <property type="project" value="UniProtKB-KW"/>
</dbReference>
<proteinExistence type="inferred from homology"/>
<dbReference type="PANTHER" id="PTHR47453:SF1">
    <property type="entry name" value="PHOSPHOGLUCAN, WATER DIKINASE, CHLOROPLASTIC"/>
    <property type="match status" value="1"/>
</dbReference>
<evidence type="ECO:0000259" key="12">
    <source>
        <dbReference type="PROSITE" id="PS51166"/>
    </source>
</evidence>
<evidence type="ECO:0000256" key="2">
    <source>
        <dbReference type="ARBA" id="ARBA00007837"/>
    </source>
</evidence>
<feature type="region of interest" description="Disordered" evidence="11">
    <location>
        <begin position="346"/>
        <end position="385"/>
    </location>
</feature>
<keyword evidence="7" id="KW-0418">Kinase</keyword>
<dbReference type="Gene3D" id="2.60.40.10">
    <property type="entry name" value="Immunoglobulins"/>
    <property type="match status" value="1"/>
</dbReference>
<sequence length="1382" mass="149369">MLAQAVLRTTQSVTVPNVLSAEVGARGTLLEVAGKTAGGSGSASTTSVGATAGLFSWESNRSGCWRVAVAHQSLCGCGGAALRGRSATPAQQPQGICAYSRARHAGTSDPARAGWAESVVCGYHHHHHGHPRPLEKNRAPRGCGSGLSAPAYDGLRRAEVSAGAASAPSLLARGERRRRGCGGGHCEEVDATVMIGEESRRDVRGERAWRRAINKRGGGCRAHSEGGNGGGGHEEGGEVVVKLRLDHQVQYGEKHAVLGSTEWLGKWKKPVEMVWSESGWVAQFRLPRHEHADKVEFKFVILKGDGTVEWEAGENRSLKIPRGQMGGGRVVCEYVTQWAKPGRIVSSSAEGSDRKWDHHHGQSGQIAEQQQKQDARVEREEGREGAVEWNSNFVQEWQGKDPAFMRSNAHARERKGMWNTEGLDGAAREIVEADRSAGNWWRKLEVVLNVLSGEDTEKDRMDALVNIAMYLQWINTGAIACVEDGGHRRPNRHAELSRQIFRKLESYIGQKGVTPQELTVIRRVQPRLPAFTADFTASVPLTRIRDIAHRNDIPHDLKQEIKHTIQNKLHRNAGPEDLVATEALLNRVLAKKNEYSSAFVEQLQIFYGELKEFFNANSLAERLESIRPSMDPEDLAVLDLFLSRKKRLDDAESLPASRDANQRGGILEILMSTMHVLTGLRAVLLKGLESGLRNDAPDEAVAMRQKWRLSEIGLEDYAFVLLSRFLNALNDAGGAALLAEGVRQGSVGNYNHPLGATILGIRQLGLSGWRQAECIAIENELSAWQAAGIIEKDGKEEDTRMWALRLKATLERAKRLAESYSDSILEIYPKRCEALGKALGIPENSIRTFAEAEIRSSVVFQLSKLCSLSLKSVRLATNGDGWDVLMPGSAVGTLVEVDQMTPESMPSPSMGPVILLSRFANGDEEVKAAGAHVVGVVLCHELPHLSHLGVRARQERVTFVTCEDEERVADIRALCGRPVRLEASANGVRITAHSGSIPEASSNDEAVAAVSTAGVPSKTSSGNGHMDHGAEHESAVQQIFYPNGHLLLDVKDASPETAGAKAAACGRLAQLAASSAKVLNERGVPAMFRVPKSVAIPFGVMEAAVKDAGESERFASLLEAIEVAPLAGGVLDGACAELRELVGALRPPASLVKLVEDAFQPDARLIARSSANVEDLKGMSGAGLYDSVPNVKLHKAPNAAGVDFGEAVAQVWSSLYTRRAVLSRRMAGVPQREAVMGVLVQELLTPSLSFVLHTRSPIDGNEDMVHAELALGLGETLASGTRGTPWRLAVNKLTGQVRTLAFANFSESLVVRGNGKSEGRMVREVADYSGALLSKDSEARTSLGQRLATVGSFLEQMLGGAQDIEGAVVERDIFIVQSRPQP</sequence>
<feature type="compositionally biased region" description="Basic and acidic residues" evidence="11">
    <location>
        <begin position="371"/>
        <end position="385"/>
    </location>
</feature>
<keyword evidence="5" id="KW-0479">Metal-binding</keyword>
<dbReference type="Pfam" id="PF00686">
    <property type="entry name" value="CBM_20"/>
    <property type="match status" value="1"/>
</dbReference>
<dbReference type="EMBL" id="BFEA01000333">
    <property type="protein sequence ID" value="GBG79978.1"/>
    <property type="molecule type" value="Genomic_DNA"/>
</dbReference>
<name>A0A388LCF7_CHABU</name>
<keyword evidence="10" id="KW-0119">Carbohydrate metabolism</keyword>
<keyword evidence="6" id="KW-0547">Nucleotide-binding</keyword>
<dbReference type="STRING" id="69332.A0A388LCF7"/>
<dbReference type="InterPro" id="IPR002192">
    <property type="entry name" value="PPDK_AMP/ATP-bd"/>
</dbReference>
<accession>A0A388LCF7</accession>
<dbReference type="InterPro" id="IPR002044">
    <property type="entry name" value="CBM20"/>
</dbReference>
<dbReference type="GO" id="GO:0005982">
    <property type="term" value="P:starch metabolic process"/>
    <property type="evidence" value="ECO:0007669"/>
    <property type="project" value="EnsemblPlants"/>
</dbReference>
<dbReference type="Pfam" id="PF22973">
    <property type="entry name" value="GWD1_pHisD"/>
    <property type="match status" value="1"/>
</dbReference>
<evidence type="ECO:0000256" key="8">
    <source>
        <dbReference type="ARBA" id="ARBA00022840"/>
    </source>
</evidence>
<comment type="similarity">
    <text evidence="2">Belongs to the PEP-utilizing enzyme family.</text>
</comment>
<evidence type="ECO:0000256" key="5">
    <source>
        <dbReference type="ARBA" id="ARBA00022723"/>
    </source>
</evidence>
<evidence type="ECO:0000256" key="3">
    <source>
        <dbReference type="ARBA" id="ARBA00011738"/>
    </source>
</evidence>
<evidence type="ECO:0000313" key="13">
    <source>
        <dbReference type="EMBL" id="GBG79978.1"/>
    </source>
</evidence>
<keyword evidence="4" id="KW-0808">Transferase</keyword>
<dbReference type="InterPro" id="IPR013815">
    <property type="entry name" value="ATP_grasp_subdomain_1"/>
</dbReference>